<keyword evidence="8" id="KW-1185">Reference proteome</keyword>
<dbReference type="GO" id="GO:0006887">
    <property type="term" value="P:exocytosis"/>
    <property type="evidence" value="ECO:0007669"/>
    <property type="project" value="UniProtKB-KW"/>
</dbReference>
<dbReference type="Pfam" id="PF15277">
    <property type="entry name" value="Sec3-PIP2_bind"/>
    <property type="match status" value="1"/>
</dbReference>
<dbReference type="GO" id="GO:0000145">
    <property type="term" value="C:exocyst"/>
    <property type="evidence" value="ECO:0007669"/>
    <property type="project" value="InterPro"/>
</dbReference>
<dbReference type="GO" id="GO:0006893">
    <property type="term" value="P:Golgi to plasma membrane transport"/>
    <property type="evidence" value="ECO:0007669"/>
    <property type="project" value="TreeGrafter"/>
</dbReference>
<organism evidence="7 8">
    <name type="scientific">Phascolomyces articulosus</name>
    <dbReference type="NCBI Taxonomy" id="60185"/>
    <lineage>
        <taxon>Eukaryota</taxon>
        <taxon>Fungi</taxon>
        <taxon>Fungi incertae sedis</taxon>
        <taxon>Mucoromycota</taxon>
        <taxon>Mucoromycotina</taxon>
        <taxon>Mucoromycetes</taxon>
        <taxon>Mucorales</taxon>
        <taxon>Lichtheimiaceae</taxon>
        <taxon>Phascolomyces</taxon>
    </lineage>
</organism>
<dbReference type="Pfam" id="PF20654">
    <property type="entry name" value="Sec3_C-term"/>
    <property type="match status" value="1"/>
</dbReference>
<proteinExistence type="inferred from homology"/>
<feature type="compositionally biased region" description="Low complexity" evidence="5">
    <location>
        <begin position="233"/>
        <end position="244"/>
    </location>
</feature>
<comment type="similarity">
    <text evidence="1">Belongs to the SEC3 family.</text>
</comment>
<dbReference type="Proteomes" id="UP001209540">
    <property type="component" value="Unassembled WGS sequence"/>
</dbReference>
<dbReference type="SMART" id="SM01313">
    <property type="entry name" value="Sec3-PIP2_bind"/>
    <property type="match status" value="1"/>
</dbReference>
<dbReference type="InterPro" id="IPR019160">
    <property type="entry name" value="Sec3_CC"/>
</dbReference>
<dbReference type="EMBL" id="JAIXMP010000001">
    <property type="protein sequence ID" value="KAI9278981.1"/>
    <property type="molecule type" value="Genomic_DNA"/>
</dbReference>
<evidence type="ECO:0000256" key="1">
    <source>
        <dbReference type="ARBA" id="ARBA00006518"/>
    </source>
</evidence>
<evidence type="ECO:0000259" key="6">
    <source>
        <dbReference type="SMART" id="SM01313"/>
    </source>
</evidence>
<dbReference type="GO" id="GO:0005886">
    <property type="term" value="C:plasma membrane"/>
    <property type="evidence" value="ECO:0007669"/>
    <property type="project" value="TreeGrafter"/>
</dbReference>
<reference evidence="7" key="1">
    <citation type="journal article" date="2022" name="IScience">
        <title>Evolution of zygomycete secretomes and the origins of terrestrial fungal ecologies.</title>
        <authorList>
            <person name="Chang Y."/>
            <person name="Wang Y."/>
            <person name="Mondo S."/>
            <person name="Ahrendt S."/>
            <person name="Andreopoulos W."/>
            <person name="Barry K."/>
            <person name="Beard J."/>
            <person name="Benny G.L."/>
            <person name="Blankenship S."/>
            <person name="Bonito G."/>
            <person name="Cuomo C."/>
            <person name="Desiro A."/>
            <person name="Gervers K.A."/>
            <person name="Hundley H."/>
            <person name="Kuo A."/>
            <person name="LaButti K."/>
            <person name="Lang B.F."/>
            <person name="Lipzen A."/>
            <person name="O'Donnell K."/>
            <person name="Pangilinan J."/>
            <person name="Reynolds N."/>
            <person name="Sandor L."/>
            <person name="Smith M.E."/>
            <person name="Tsang A."/>
            <person name="Grigoriev I.V."/>
            <person name="Stajich J.E."/>
            <person name="Spatafora J.W."/>
        </authorList>
    </citation>
    <scope>NUCLEOTIDE SEQUENCE</scope>
    <source>
        <strain evidence="7">RSA 2281</strain>
    </source>
</reference>
<dbReference type="AlphaFoldDB" id="A0AAD5KD11"/>
<feature type="compositionally biased region" description="Basic and acidic residues" evidence="5">
    <location>
        <begin position="294"/>
        <end position="329"/>
    </location>
</feature>
<dbReference type="Pfam" id="PF09763">
    <property type="entry name" value="Sec3_CC"/>
    <property type="match status" value="1"/>
</dbReference>
<feature type="domain" description="Exocyst complex component Sec3 PIP2-binding N-terminal" evidence="6">
    <location>
        <begin position="55"/>
        <end position="135"/>
    </location>
</feature>
<feature type="region of interest" description="Disordered" evidence="5">
    <location>
        <begin position="538"/>
        <end position="557"/>
    </location>
</feature>
<name>A0AAD5KD11_9FUNG</name>
<evidence type="ECO:0000313" key="8">
    <source>
        <dbReference type="Proteomes" id="UP001209540"/>
    </source>
</evidence>
<evidence type="ECO:0000256" key="2">
    <source>
        <dbReference type="ARBA" id="ARBA00022448"/>
    </source>
</evidence>
<dbReference type="PANTHER" id="PTHR16092:SF14">
    <property type="entry name" value="EXOCYST COMPLEX COMPONENT 1 ISOFORM X1"/>
    <property type="match status" value="1"/>
</dbReference>
<dbReference type="GO" id="GO:0005546">
    <property type="term" value="F:phosphatidylinositol-4,5-bisphosphate binding"/>
    <property type="evidence" value="ECO:0007669"/>
    <property type="project" value="TreeGrafter"/>
</dbReference>
<dbReference type="Gene3D" id="2.30.29.90">
    <property type="match status" value="1"/>
</dbReference>
<evidence type="ECO:0000313" key="7">
    <source>
        <dbReference type="EMBL" id="KAI9278981.1"/>
    </source>
</evidence>
<comment type="caution">
    <text evidence="7">The sequence shown here is derived from an EMBL/GenBank/DDBJ whole genome shotgun (WGS) entry which is preliminary data.</text>
</comment>
<keyword evidence="4" id="KW-0175">Coiled coil</keyword>
<sequence length="1081" mass="123477">MASEAVRQAIIDSLFSPDSGGAAEKLLIHLKVFEDVKQTDSAAKNSGKQPQIVGKPRYLCLTQKRNKIRLYKTKRNQNGAFTIGKTWSLDDIRQIEAIDANQFSMTLNKTYVWAVERPRDKLVFMAHVVDACQRFLGKAPRLVNVDESYLLRYLANPIAVSPSTTSSPSGMVPPGSPSTSTPPALPMSSTSSSPSLASSPGYMQHSDSDPRSYPSPPPNISPERTKNSPLSPPVAAALPVASRPAPSPPMTSTLVTPPPGTTRSSQRAVEVSPPMNTQPEEPMKSKQRYPPPMDPKEREREERKERERAREIRREREKREKQAQQEKEKLRKVAEMQEKMAEKASLMNVEELLADFNWKTSGNAAALEKRLLGELHALEAANVHAIIQSDERVRTVIDQIDSALNELDSMDSWLLLYSAELNSMGDDIREIESQNRGLQILAQNQHSLGRELDNLLNAITIPRSCLDSLKYDPMDTAENVDQIQRAAERVQQVLKIKLGDGMQNMKAVQERMGVYNSHSNKFSARIFDFMKSQFDKQAENQKSVSSRTPSNGRKPQQLPVAMPHTVVEDNLIKYQGFSLWEKEMEPRMYSELHRYYAQTMAPLYEDDIRELIDGVRPFYTTLRNRGLDELDYMFKPEESRPVRALAYGANLRSEDSRTNRYRQMLRGSVEGVIGGSASSLDGDERAADDAFAQLMAQSTMLVTREQNFMCDLFQYSQGAPKSFLERGPVYAQIPNTNELCGRREKPRDIKMSKKILDWMEIIFETLEPSIVSLLEYGVKSDSTQAASMLASVEFQNEKWLGSDQEFMLRLCSSLMQRLTRMFERFVSDQLKIIEDTKVSTKKRRGILPFFRTFPLFALRLEVAAANVDPDSQTRQTVNDAYEKIINAMMSSLDSIAKETDQTGDDKEQLNANIMYIENMHHFHHELRSNKLHVLEKWIKYAKTHYDTSLNAYIKVVIRRPLGKLLEFFEGVDNLMHTSTPEEVQFHMNYNKTQLRKVIAMYPAKEIKKSLEQLYKRVDKHFSEEEGLLQVVWRGIQEEFIQQHEKMENLIQKCYPDTRLHLEFSIDDLLSMMSELARKVHL</sequence>
<reference evidence="7" key="2">
    <citation type="submission" date="2023-02" db="EMBL/GenBank/DDBJ databases">
        <authorList>
            <consortium name="DOE Joint Genome Institute"/>
            <person name="Mondo S.J."/>
            <person name="Chang Y."/>
            <person name="Wang Y."/>
            <person name="Ahrendt S."/>
            <person name="Andreopoulos W."/>
            <person name="Barry K."/>
            <person name="Beard J."/>
            <person name="Benny G.L."/>
            <person name="Blankenship S."/>
            <person name="Bonito G."/>
            <person name="Cuomo C."/>
            <person name="Desiro A."/>
            <person name="Gervers K.A."/>
            <person name="Hundley H."/>
            <person name="Kuo A."/>
            <person name="LaButti K."/>
            <person name="Lang B.F."/>
            <person name="Lipzen A."/>
            <person name="O'Donnell K."/>
            <person name="Pangilinan J."/>
            <person name="Reynolds N."/>
            <person name="Sandor L."/>
            <person name="Smith M.W."/>
            <person name="Tsang A."/>
            <person name="Grigoriev I.V."/>
            <person name="Stajich J.E."/>
            <person name="Spatafora J.W."/>
        </authorList>
    </citation>
    <scope>NUCLEOTIDE SEQUENCE</scope>
    <source>
        <strain evidence="7">RSA 2281</strain>
    </source>
</reference>
<dbReference type="InterPro" id="IPR028258">
    <property type="entry name" value="Sec3-PIP2_bind"/>
</dbReference>
<evidence type="ECO:0000256" key="4">
    <source>
        <dbReference type="ARBA" id="ARBA00023054"/>
    </source>
</evidence>
<keyword evidence="2" id="KW-0813">Transport</keyword>
<evidence type="ECO:0000256" key="5">
    <source>
        <dbReference type="SAM" id="MobiDB-lite"/>
    </source>
</evidence>
<protein>
    <submittedName>
        <fullName evidence="7">Exocyst complex component Sec3-domain-containing protein</fullName>
    </submittedName>
</protein>
<feature type="compositionally biased region" description="Low complexity" evidence="5">
    <location>
        <begin position="161"/>
        <end position="200"/>
    </location>
</feature>
<accession>A0AAD5KD11</accession>
<keyword evidence="3" id="KW-0268">Exocytosis</keyword>
<gene>
    <name evidence="7" type="ORF">BDA99DRAFT_493676</name>
</gene>
<evidence type="ECO:0000256" key="3">
    <source>
        <dbReference type="ARBA" id="ARBA00022483"/>
    </source>
</evidence>
<dbReference type="InterPro" id="IPR048628">
    <property type="entry name" value="Sec3_C"/>
</dbReference>
<dbReference type="PANTHER" id="PTHR16092">
    <property type="entry name" value="SEC3/SYNTAXIN-RELATED"/>
    <property type="match status" value="1"/>
</dbReference>
<feature type="compositionally biased region" description="Polar residues" evidence="5">
    <location>
        <begin position="540"/>
        <end position="554"/>
    </location>
</feature>
<feature type="region of interest" description="Disordered" evidence="5">
    <location>
        <begin position="161"/>
        <end position="329"/>
    </location>
</feature>
<feature type="compositionally biased region" description="Polar residues" evidence="5">
    <location>
        <begin position="250"/>
        <end position="267"/>
    </location>
</feature>